<keyword evidence="4" id="KW-1185">Reference proteome</keyword>
<organism evidence="3 4">
    <name type="scientific">Zunongwangia pacifica</name>
    <dbReference type="NCBI Taxonomy" id="2911062"/>
    <lineage>
        <taxon>Bacteria</taxon>
        <taxon>Pseudomonadati</taxon>
        <taxon>Bacteroidota</taxon>
        <taxon>Flavobacteriia</taxon>
        <taxon>Flavobacteriales</taxon>
        <taxon>Flavobacteriaceae</taxon>
        <taxon>Zunongwangia</taxon>
    </lineage>
</organism>
<evidence type="ECO:0000256" key="1">
    <source>
        <dbReference type="ARBA" id="ARBA00022801"/>
    </source>
</evidence>
<dbReference type="GO" id="GO:0006203">
    <property type="term" value="P:dGTP catabolic process"/>
    <property type="evidence" value="ECO:0007669"/>
    <property type="project" value="TreeGrafter"/>
</dbReference>
<comment type="caution">
    <text evidence="3">The sequence shown here is derived from an EMBL/GenBank/DDBJ whole genome shotgun (WGS) entry which is preliminary data.</text>
</comment>
<reference evidence="3" key="1">
    <citation type="submission" date="2022-01" db="EMBL/GenBank/DDBJ databases">
        <title>Genome sequencing of Zunongwangia sp. M21534 genome.</title>
        <authorList>
            <person name="Chen Y."/>
            <person name="Dong C."/>
            <person name="Shao Z."/>
        </authorList>
    </citation>
    <scope>NUCLEOTIDE SEQUENCE</scope>
    <source>
        <strain evidence="3">MCCC M21534</strain>
    </source>
</reference>
<dbReference type="Proteomes" id="UP001139521">
    <property type="component" value="Unassembled WGS sequence"/>
</dbReference>
<dbReference type="AlphaFoldDB" id="A0A9X1ZV45"/>
<dbReference type="InterPro" id="IPR023293">
    <property type="entry name" value="dGTP_triP_hydro_central_sf"/>
</dbReference>
<dbReference type="InterPro" id="IPR003607">
    <property type="entry name" value="HD/PDEase_dom"/>
</dbReference>
<protein>
    <submittedName>
        <fullName evidence="3">DNTP triphosphohydrolase</fullName>
    </submittedName>
</protein>
<name>A0A9X1ZV45_9FLAO</name>
<evidence type="ECO:0000313" key="3">
    <source>
        <dbReference type="EMBL" id="MCL6220701.1"/>
    </source>
</evidence>
<dbReference type="InterPro" id="IPR026875">
    <property type="entry name" value="PHydrolase_assoc_dom"/>
</dbReference>
<dbReference type="InterPro" id="IPR027432">
    <property type="entry name" value="dGTP_triphosphohydrolase_C"/>
</dbReference>
<keyword evidence="1" id="KW-0378">Hydrolase</keyword>
<dbReference type="PROSITE" id="PS51831">
    <property type="entry name" value="HD"/>
    <property type="match status" value="1"/>
</dbReference>
<dbReference type="SMART" id="SM00471">
    <property type="entry name" value="HDc"/>
    <property type="match status" value="1"/>
</dbReference>
<dbReference type="NCBIfam" id="TIGR01353">
    <property type="entry name" value="dGTP_triPase"/>
    <property type="match status" value="1"/>
</dbReference>
<evidence type="ECO:0000313" key="4">
    <source>
        <dbReference type="Proteomes" id="UP001139521"/>
    </source>
</evidence>
<sequence>MQKGKKDIRTEYERDWDRLIFSSAFRRLQNKTQVFPLPEEVFVHNRLTHSLEVASVGRSLGKIIGKKIASLDEIKNDDNARPFYRNSLKSVIASACLAHDLGNPAFGHSGEEAISKYFKKRDTEKEEDITFKEQFSKEEWKDLTTFEGNANALRILTLQQKGRVKGGFRLTYSTLVSILKYPCESTASNKNILHRKKYGYFKIDEEVFLDIAKELNLVKDDVDTGISYKRHPFVFLVEAADDISYNIIDYEDAHRLGILSYKEVKNSFLKIIETNSNDNIKRVKKQAKSLKEDPNESIAYLRAKAINTLIYKTSDAFWENREAILRGNYEKSLIDSIVELESVMKKIEKVSIKKIYNAKKVVQLEIAGFRIMSALVEDFVTSALTVKESRDKEQNKILGLLPKQFSFEESNSPYEKVMHIIDFIAGVTDLYALKLYRKLRGIEL</sequence>
<gene>
    <name evidence="3" type="primary">dgt</name>
    <name evidence="3" type="ORF">L1967_20605</name>
</gene>
<dbReference type="EMBL" id="JAKHSK010000051">
    <property type="protein sequence ID" value="MCL6220701.1"/>
    <property type="molecule type" value="Genomic_DNA"/>
</dbReference>
<dbReference type="GO" id="GO:0008832">
    <property type="term" value="F:dGTPase activity"/>
    <property type="evidence" value="ECO:0007669"/>
    <property type="project" value="TreeGrafter"/>
</dbReference>
<dbReference type="RefSeq" id="WP_249603389.1">
    <property type="nucleotide sequence ID" value="NZ_JAKHSK010000051.1"/>
</dbReference>
<feature type="domain" description="HD" evidence="2">
    <location>
        <begin position="46"/>
        <end position="246"/>
    </location>
</feature>
<dbReference type="Pfam" id="PF01966">
    <property type="entry name" value="HD"/>
    <property type="match status" value="1"/>
</dbReference>
<dbReference type="SUPFAM" id="SSF109604">
    <property type="entry name" value="HD-domain/PDEase-like"/>
    <property type="match status" value="1"/>
</dbReference>
<dbReference type="InterPro" id="IPR006261">
    <property type="entry name" value="dGTPase"/>
</dbReference>
<accession>A0A9X1ZV45</accession>
<dbReference type="Gene3D" id="1.10.3410.10">
    <property type="entry name" value="putative deoxyguanosinetriphosphate triphosphohydrolase like domain"/>
    <property type="match status" value="1"/>
</dbReference>
<dbReference type="CDD" id="cd00077">
    <property type="entry name" value="HDc"/>
    <property type="match status" value="1"/>
</dbReference>
<dbReference type="Gene3D" id="1.10.3210.10">
    <property type="entry name" value="Hypothetical protein af1432"/>
    <property type="match status" value="1"/>
</dbReference>
<proteinExistence type="predicted"/>
<dbReference type="InterPro" id="IPR006674">
    <property type="entry name" value="HD_domain"/>
</dbReference>
<dbReference type="PANTHER" id="PTHR11373">
    <property type="entry name" value="DEOXYNUCLEOSIDE TRIPHOSPHATE TRIPHOSPHOHYDROLASE"/>
    <property type="match status" value="1"/>
</dbReference>
<evidence type="ECO:0000259" key="2">
    <source>
        <dbReference type="PROSITE" id="PS51831"/>
    </source>
</evidence>
<dbReference type="Pfam" id="PF13286">
    <property type="entry name" value="HD_assoc"/>
    <property type="match status" value="1"/>
</dbReference>
<dbReference type="PANTHER" id="PTHR11373:SF32">
    <property type="entry name" value="DEOXYGUANOSINETRIPHOSPHATE TRIPHOSPHOHYDROLASE"/>
    <property type="match status" value="1"/>
</dbReference>
<dbReference type="InterPro" id="IPR050135">
    <property type="entry name" value="dGTPase-like"/>
</dbReference>
<dbReference type="Gene3D" id="1.10.3550.10">
    <property type="entry name" value="eoxyguanosinetriphosphate triphosphohydrolase domain-like"/>
    <property type="match status" value="1"/>
</dbReference>